<feature type="chain" id="PRO_5025625760" evidence="2">
    <location>
        <begin position="27"/>
        <end position="429"/>
    </location>
</feature>
<evidence type="ECO:0000313" key="4">
    <source>
        <dbReference type="Proteomes" id="UP000800092"/>
    </source>
</evidence>
<keyword evidence="2" id="KW-0732">Signal</keyword>
<evidence type="ECO:0000256" key="1">
    <source>
        <dbReference type="ARBA" id="ARBA00022801"/>
    </source>
</evidence>
<keyword evidence="4" id="KW-1185">Reference proteome</keyword>
<dbReference type="Proteomes" id="UP000800092">
    <property type="component" value="Unassembled WGS sequence"/>
</dbReference>
<dbReference type="OrthoDB" id="540611at2759"/>
<reference evidence="3" key="1">
    <citation type="journal article" date="2020" name="Stud. Mycol.">
        <title>101 Dothideomycetes genomes: a test case for predicting lifestyles and emergence of pathogens.</title>
        <authorList>
            <person name="Haridas S."/>
            <person name="Albert R."/>
            <person name="Binder M."/>
            <person name="Bloem J."/>
            <person name="Labutti K."/>
            <person name="Salamov A."/>
            <person name="Andreopoulos B."/>
            <person name="Baker S."/>
            <person name="Barry K."/>
            <person name="Bills G."/>
            <person name="Bluhm B."/>
            <person name="Cannon C."/>
            <person name="Castanera R."/>
            <person name="Culley D."/>
            <person name="Daum C."/>
            <person name="Ezra D."/>
            <person name="Gonzalez J."/>
            <person name="Henrissat B."/>
            <person name="Kuo A."/>
            <person name="Liang C."/>
            <person name="Lipzen A."/>
            <person name="Lutzoni F."/>
            <person name="Magnuson J."/>
            <person name="Mondo S."/>
            <person name="Nolan M."/>
            <person name="Ohm R."/>
            <person name="Pangilinan J."/>
            <person name="Park H.-J."/>
            <person name="Ramirez L."/>
            <person name="Alfaro M."/>
            <person name="Sun H."/>
            <person name="Tritt A."/>
            <person name="Yoshinaga Y."/>
            <person name="Zwiers L.-H."/>
            <person name="Turgeon B."/>
            <person name="Goodwin S."/>
            <person name="Spatafora J."/>
            <person name="Crous P."/>
            <person name="Grigoriev I."/>
        </authorList>
    </citation>
    <scope>NUCLEOTIDE SEQUENCE</scope>
    <source>
        <strain evidence="3">Tuck. ex Michener</strain>
    </source>
</reference>
<protein>
    <submittedName>
        <fullName evidence="3">Glycoside hydrolase family 105 protein</fullName>
    </submittedName>
</protein>
<evidence type="ECO:0000256" key="2">
    <source>
        <dbReference type="SAM" id="SignalP"/>
    </source>
</evidence>
<keyword evidence="1 3" id="KW-0378">Hydrolase</keyword>
<dbReference type="EMBL" id="ML991812">
    <property type="protein sequence ID" value="KAF2232748.1"/>
    <property type="molecule type" value="Genomic_DNA"/>
</dbReference>
<accession>A0A6A6H4J9</accession>
<gene>
    <name evidence="3" type="ORF">EV356DRAFT_568443</name>
</gene>
<feature type="signal peptide" evidence="2">
    <location>
        <begin position="1"/>
        <end position="26"/>
    </location>
</feature>
<dbReference type="PANTHER" id="PTHR33886">
    <property type="entry name" value="UNSATURATED RHAMNOGALACTURONAN HYDROLASE (EUROFUNG)"/>
    <property type="match status" value="1"/>
</dbReference>
<evidence type="ECO:0000313" key="3">
    <source>
        <dbReference type="EMBL" id="KAF2232748.1"/>
    </source>
</evidence>
<dbReference type="InterPro" id="IPR008928">
    <property type="entry name" value="6-hairpin_glycosidase_sf"/>
</dbReference>
<dbReference type="Gene3D" id="1.50.10.10">
    <property type="match status" value="1"/>
</dbReference>
<dbReference type="GO" id="GO:0005975">
    <property type="term" value="P:carbohydrate metabolic process"/>
    <property type="evidence" value="ECO:0007669"/>
    <property type="project" value="InterPro"/>
</dbReference>
<proteinExistence type="predicted"/>
<dbReference type="PANTHER" id="PTHR33886:SF11">
    <property type="entry name" value="WALL GLYCOSYL HYDROLASE YTER, PUTATIVE (AFU_ORTHOLOGUE AFUA_2G14630)-RELATED"/>
    <property type="match status" value="1"/>
</dbReference>
<dbReference type="Pfam" id="PF07470">
    <property type="entry name" value="Glyco_hydro_88"/>
    <property type="match status" value="1"/>
</dbReference>
<dbReference type="InterPro" id="IPR012341">
    <property type="entry name" value="6hp_glycosidase-like_sf"/>
</dbReference>
<dbReference type="SUPFAM" id="SSF48208">
    <property type="entry name" value="Six-hairpin glycosidases"/>
    <property type="match status" value="1"/>
</dbReference>
<name>A0A6A6H4J9_VIRVR</name>
<organism evidence="3 4">
    <name type="scientific">Viridothelium virens</name>
    <name type="common">Speckled blister lichen</name>
    <name type="synonym">Trypethelium virens</name>
    <dbReference type="NCBI Taxonomy" id="1048519"/>
    <lineage>
        <taxon>Eukaryota</taxon>
        <taxon>Fungi</taxon>
        <taxon>Dikarya</taxon>
        <taxon>Ascomycota</taxon>
        <taxon>Pezizomycotina</taxon>
        <taxon>Dothideomycetes</taxon>
        <taxon>Dothideomycetes incertae sedis</taxon>
        <taxon>Trypetheliales</taxon>
        <taxon>Trypetheliaceae</taxon>
        <taxon>Viridothelium</taxon>
    </lineage>
</organism>
<dbReference type="GO" id="GO:0016787">
    <property type="term" value="F:hydrolase activity"/>
    <property type="evidence" value="ECO:0007669"/>
    <property type="project" value="UniProtKB-KW"/>
</dbReference>
<dbReference type="AlphaFoldDB" id="A0A6A6H4J9"/>
<sequence>MMVTMAGRKWALVLCCTLAFIGTSCATSANRVVDARNYSTWMLDSIIANGNGIGSSGAATSQIELGVFQDALNQAINDAATTNAQQAQEWSSYLQRSIASSGPAGFVNVIADVAKPLDRLSIGRSLITEQLQSPNASTLAEIKALEQSVVHQPRNANGGLWYYDNVNNLTAYSNLSYLDGMFSHAPFTMLLPSVLPNLTADVAFDEAHLQLDLLYHRCFQNETGLLVHGYDAIRSHPWANPVNGASPIVWSRSLGWYTVGLVDLLEIAMRSYSQEQNQDGSSLYLLRQRFNELAKAQIAAVTASANTTGRAALWQVVTQPSAQGNFVESSGSALIAYALAKGVRTGLLDNAVKESAALVATKMVEDLVENFVIENENGTLSFNGTSSVASLSGNKIDFEYYVTRPITLNSLIGTSAFVLAALNVGELQA</sequence>
<dbReference type="InterPro" id="IPR052043">
    <property type="entry name" value="PolySaccharide_Degr_Enz"/>
</dbReference>
<dbReference type="InterPro" id="IPR010905">
    <property type="entry name" value="Glyco_hydro_88"/>
</dbReference>